<reference evidence="2 3" key="1">
    <citation type="journal article" date="2024" name="BMC Genomics">
        <title>Genome assembly of redclaw crayfish (Cherax quadricarinatus) provides insights into its immune adaptation and hypoxia tolerance.</title>
        <authorList>
            <person name="Liu Z."/>
            <person name="Zheng J."/>
            <person name="Li H."/>
            <person name="Fang K."/>
            <person name="Wang S."/>
            <person name="He J."/>
            <person name="Zhou D."/>
            <person name="Weng S."/>
            <person name="Chi M."/>
            <person name="Gu Z."/>
            <person name="He J."/>
            <person name="Li F."/>
            <person name="Wang M."/>
        </authorList>
    </citation>
    <scope>NUCLEOTIDE SEQUENCE [LARGE SCALE GENOMIC DNA]</scope>
    <source>
        <strain evidence="2">ZL_2023a</strain>
    </source>
</reference>
<evidence type="ECO:0000313" key="3">
    <source>
        <dbReference type="Proteomes" id="UP001445076"/>
    </source>
</evidence>
<evidence type="ECO:0000313" key="2">
    <source>
        <dbReference type="EMBL" id="KAK8741714.1"/>
    </source>
</evidence>
<evidence type="ECO:0000256" key="1">
    <source>
        <dbReference type="SAM" id="MobiDB-lite"/>
    </source>
</evidence>
<comment type="caution">
    <text evidence="2">The sequence shown here is derived from an EMBL/GenBank/DDBJ whole genome shotgun (WGS) entry which is preliminary data.</text>
</comment>
<protein>
    <submittedName>
        <fullName evidence="2">Uncharacterized protein</fullName>
    </submittedName>
</protein>
<sequence>DHNDEIRQEQMREMQVLNGRSGVPGGGEAGDGHTDSSGSLSPPNSLSPPPPASVKLPTAAAAHQMAAHAAATPVPPTLLTHPAMRGLTRAQMGLLSTVPSMPAPAVPGAMLGRFPTLLPFGTVAPLAPHAARSMPLYEDFTDMSSLQAEYEATMVNDSEKKDGALKAGVARPRFRHEPYRRLAVNVPS</sequence>
<feature type="non-terminal residue" evidence="2">
    <location>
        <position position="1"/>
    </location>
</feature>
<keyword evidence="3" id="KW-1185">Reference proteome</keyword>
<name>A0AAW0XMU7_CHEQU</name>
<organism evidence="2 3">
    <name type="scientific">Cherax quadricarinatus</name>
    <name type="common">Australian red claw crayfish</name>
    <dbReference type="NCBI Taxonomy" id="27406"/>
    <lineage>
        <taxon>Eukaryota</taxon>
        <taxon>Metazoa</taxon>
        <taxon>Ecdysozoa</taxon>
        <taxon>Arthropoda</taxon>
        <taxon>Crustacea</taxon>
        <taxon>Multicrustacea</taxon>
        <taxon>Malacostraca</taxon>
        <taxon>Eumalacostraca</taxon>
        <taxon>Eucarida</taxon>
        <taxon>Decapoda</taxon>
        <taxon>Pleocyemata</taxon>
        <taxon>Astacidea</taxon>
        <taxon>Parastacoidea</taxon>
        <taxon>Parastacidae</taxon>
        <taxon>Cherax</taxon>
    </lineage>
</organism>
<accession>A0AAW0XMU7</accession>
<proteinExistence type="predicted"/>
<feature type="region of interest" description="Disordered" evidence="1">
    <location>
        <begin position="1"/>
        <end position="68"/>
    </location>
</feature>
<gene>
    <name evidence="2" type="ORF">OTU49_002358</name>
</gene>
<feature type="compositionally biased region" description="Basic and acidic residues" evidence="1">
    <location>
        <begin position="1"/>
        <end position="12"/>
    </location>
</feature>
<feature type="compositionally biased region" description="Low complexity" evidence="1">
    <location>
        <begin position="56"/>
        <end position="68"/>
    </location>
</feature>
<dbReference type="EMBL" id="JARKIK010000030">
    <property type="protein sequence ID" value="KAK8741714.1"/>
    <property type="molecule type" value="Genomic_DNA"/>
</dbReference>
<dbReference type="AlphaFoldDB" id="A0AAW0XMU7"/>
<dbReference type="Proteomes" id="UP001445076">
    <property type="component" value="Unassembled WGS sequence"/>
</dbReference>